<accession>A0A0N1PG73</accession>
<evidence type="ECO:0000256" key="2">
    <source>
        <dbReference type="ARBA" id="ARBA00005497"/>
    </source>
</evidence>
<reference evidence="7 8" key="1">
    <citation type="journal article" date="2015" name="Nat. Commun.">
        <title>Outbred genome sequencing and CRISPR/Cas9 gene editing in butterflies.</title>
        <authorList>
            <person name="Li X."/>
            <person name="Fan D."/>
            <person name="Zhang W."/>
            <person name="Liu G."/>
            <person name="Zhang L."/>
            <person name="Zhao L."/>
            <person name="Fang X."/>
            <person name="Chen L."/>
            <person name="Dong Y."/>
            <person name="Chen Y."/>
            <person name="Ding Y."/>
            <person name="Zhao R."/>
            <person name="Feng M."/>
            <person name="Zhu Y."/>
            <person name="Feng Y."/>
            <person name="Jiang X."/>
            <person name="Zhu D."/>
            <person name="Xiang H."/>
            <person name="Feng X."/>
            <person name="Li S."/>
            <person name="Wang J."/>
            <person name="Zhang G."/>
            <person name="Kronforst M.R."/>
            <person name="Wang W."/>
        </authorList>
    </citation>
    <scope>NUCLEOTIDE SEQUENCE [LARGE SCALE GENOMIC DNA]</scope>
    <source>
        <strain evidence="7">Ya'a_city_454_Pm</strain>
        <tissue evidence="7">Whole body</tissue>
    </source>
</reference>
<proteinExistence type="inferred from homology"/>
<evidence type="ECO:0000256" key="3">
    <source>
        <dbReference type="ARBA" id="ARBA00022490"/>
    </source>
</evidence>
<organism evidence="7 8">
    <name type="scientific">Papilio machaon</name>
    <name type="common">Old World swallowtail butterfly</name>
    <dbReference type="NCBI Taxonomy" id="76193"/>
    <lineage>
        <taxon>Eukaryota</taxon>
        <taxon>Metazoa</taxon>
        <taxon>Ecdysozoa</taxon>
        <taxon>Arthropoda</taxon>
        <taxon>Hexapoda</taxon>
        <taxon>Insecta</taxon>
        <taxon>Pterygota</taxon>
        <taxon>Neoptera</taxon>
        <taxon>Endopterygota</taxon>
        <taxon>Lepidoptera</taxon>
        <taxon>Glossata</taxon>
        <taxon>Ditrysia</taxon>
        <taxon>Papilionoidea</taxon>
        <taxon>Papilionidae</taxon>
        <taxon>Papilioninae</taxon>
        <taxon>Papilio</taxon>
    </lineage>
</organism>
<evidence type="ECO:0000256" key="1">
    <source>
        <dbReference type="ARBA" id="ARBA00004496"/>
    </source>
</evidence>
<dbReference type="GO" id="GO:0045892">
    <property type="term" value="P:negative regulation of DNA-templated transcription"/>
    <property type="evidence" value="ECO:0007669"/>
    <property type="project" value="InterPro"/>
</dbReference>
<name>A0A0N1PG73_PAPMA</name>
<evidence type="ECO:0000313" key="7">
    <source>
        <dbReference type="EMBL" id="KPJ13149.1"/>
    </source>
</evidence>
<dbReference type="SUPFAM" id="SSF48371">
    <property type="entry name" value="ARM repeat"/>
    <property type="match status" value="2"/>
</dbReference>
<protein>
    <submittedName>
        <fullName evidence="7">Programmed cell death protein 4</fullName>
    </submittedName>
</protein>
<comment type="subcellular location">
    <subcellularLocation>
        <location evidence="1">Cytoplasm</location>
    </subcellularLocation>
</comment>
<dbReference type="InterPro" id="IPR003891">
    <property type="entry name" value="Initiation_fac_eIF4g_MI"/>
</dbReference>
<keyword evidence="3" id="KW-0963">Cytoplasm</keyword>
<feature type="domain" description="MI" evidence="6">
    <location>
        <begin position="161"/>
        <end position="269"/>
    </location>
</feature>
<keyword evidence="8" id="KW-1185">Reference proteome</keyword>
<dbReference type="FunCoup" id="A0A0N1PG73">
    <property type="interactions" value="1640"/>
</dbReference>
<feature type="domain" description="MI" evidence="6">
    <location>
        <begin position="1"/>
        <end position="119"/>
    </location>
</feature>
<dbReference type="PANTHER" id="PTHR12626">
    <property type="entry name" value="PROGRAMMED CELL DEATH 4"/>
    <property type="match status" value="1"/>
</dbReference>
<dbReference type="PANTHER" id="PTHR12626:SF0">
    <property type="entry name" value="PROGRAMMED CELL DEATH PROTEIN 4"/>
    <property type="match status" value="1"/>
</dbReference>
<evidence type="ECO:0000259" key="6">
    <source>
        <dbReference type="PROSITE" id="PS51366"/>
    </source>
</evidence>
<comment type="similarity">
    <text evidence="2">Belongs to the PDCD4 family.</text>
</comment>
<keyword evidence="5" id="KW-0539">Nucleus</keyword>
<dbReference type="Gene3D" id="1.25.40.180">
    <property type="match status" value="3"/>
</dbReference>
<dbReference type="InParanoid" id="A0A0N1PG73"/>
<evidence type="ECO:0000256" key="5">
    <source>
        <dbReference type="ARBA" id="ARBA00023242"/>
    </source>
</evidence>
<keyword evidence="4" id="KW-0677">Repeat</keyword>
<feature type="non-terminal residue" evidence="7">
    <location>
        <position position="1"/>
    </location>
</feature>
<dbReference type="InterPro" id="IPR016024">
    <property type="entry name" value="ARM-type_fold"/>
</dbReference>
<dbReference type="InterPro" id="IPR039778">
    <property type="entry name" value="PDCD4"/>
</dbReference>
<dbReference type="AlphaFoldDB" id="A0A0N1PG73"/>
<sequence>RKSEPVILEYFEHGDTNAAAEDLLEFVTAKRSHLVCETIVEIALDHKPSHCEMASVLISDLYGRIFSAKDIAYAFERLMEKLPDLVLDTPDAAVLLSNFIARCVADDCLPPRFVHTPSHKELNSHARQAIQRAETLLSMKQGLVRLDNIWGVGGGIRPVKWLIRQIQLLLKEYLTSGDLAEAMRCVRELEVPHFHHELVYEGFLRVLEDMSDIVLDVPLAYIMLDRFVERCQMKFRLGDEVLKRMPTRYRLFLVKKQTNSKINFTLMSY</sequence>
<evidence type="ECO:0000256" key="4">
    <source>
        <dbReference type="ARBA" id="ARBA00022737"/>
    </source>
</evidence>
<dbReference type="SMART" id="SM00544">
    <property type="entry name" value="MA3"/>
    <property type="match status" value="2"/>
</dbReference>
<dbReference type="FunFam" id="1.25.40.180:FF:000009">
    <property type="entry name" value="programmed cell death protein 4"/>
    <property type="match status" value="1"/>
</dbReference>
<dbReference type="Proteomes" id="UP000053240">
    <property type="component" value="Unassembled WGS sequence"/>
</dbReference>
<dbReference type="Pfam" id="PF02847">
    <property type="entry name" value="MA3"/>
    <property type="match status" value="2"/>
</dbReference>
<dbReference type="PROSITE" id="PS51366">
    <property type="entry name" value="MI"/>
    <property type="match status" value="2"/>
</dbReference>
<evidence type="ECO:0000313" key="8">
    <source>
        <dbReference type="Proteomes" id="UP000053240"/>
    </source>
</evidence>
<gene>
    <name evidence="7" type="ORF">RR48_01420</name>
</gene>
<dbReference type="GO" id="GO:0005829">
    <property type="term" value="C:cytosol"/>
    <property type="evidence" value="ECO:0007669"/>
    <property type="project" value="TreeGrafter"/>
</dbReference>
<dbReference type="EMBL" id="KQ460648">
    <property type="protein sequence ID" value="KPJ13149.1"/>
    <property type="molecule type" value="Genomic_DNA"/>
</dbReference>
<dbReference type="GO" id="GO:0005634">
    <property type="term" value="C:nucleus"/>
    <property type="evidence" value="ECO:0007669"/>
    <property type="project" value="TreeGrafter"/>
</dbReference>